<dbReference type="Pfam" id="PF25390">
    <property type="entry name" value="WD40_RLD"/>
    <property type="match status" value="1"/>
</dbReference>
<dbReference type="SMART" id="SM00635">
    <property type="entry name" value="BID_2"/>
    <property type="match status" value="1"/>
</dbReference>
<keyword evidence="6" id="KW-1185">Reference proteome</keyword>
<dbReference type="InterPro" id="IPR013783">
    <property type="entry name" value="Ig-like_fold"/>
</dbReference>
<dbReference type="PROSITE" id="PS00626">
    <property type="entry name" value="RCC1_2"/>
    <property type="match status" value="4"/>
</dbReference>
<evidence type="ECO:0000259" key="4">
    <source>
        <dbReference type="SMART" id="SM00635"/>
    </source>
</evidence>
<dbReference type="InterPro" id="IPR058923">
    <property type="entry name" value="RCC1-like_dom"/>
</dbReference>
<dbReference type="PROSITE" id="PS50012">
    <property type="entry name" value="RCC1_3"/>
    <property type="match status" value="5"/>
</dbReference>
<dbReference type="InterPro" id="IPR003343">
    <property type="entry name" value="Big_2"/>
</dbReference>
<evidence type="ECO:0000313" key="5">
    <source>
        <dbReference type="EMBL" id="ARF14915.1"/>
    </source>
</evidence>
<keyword evidence="3" id="KW-0732">Signal</keyword>
<sequence length="805" mass="87371">MLYKRKQVTSLLFTVLLLVSVFLYSPNQANANSPNNQKNVVDIGKDHFLILKGDGSVWSWGNNTYGQLGAKVTGDSTTPVVIQRRNGSRLANIVSISAGGNHSAALDTSGKVWTWGSNGYGQLGYATVGNKNDDPMMVADLPPIVAISTGDSHTLAVDENGAVWAWGRNAFGQLGRVTPLISSTEPLRINGGSDFSNIVAVTAGSEHSVALKTDGTVFTWGRNSFGQLGNGETGDENVVPQKVPGLTNIIEITAGNNHTLALKQDRTTIWAWGSNSYGQLGDGGRESKLQPVQVEGIQNVSGIAAGDNHTVAIKTNGTVWTWGRNTSGTASARTTPIQISGLTNAVAIGGGGEINSYTVAAGLDGTVWKWDKLSSDSTTKLPIFQKVSGIEDVMKLDEFPFIQGGQVLFRYVGNNNIGEVKLNGSFNDNIDLPMVQKEANVWELQVELQPGEYNYGFKVNGNWTVDPLNRDKTVDNFGRPFSVLRVAPYAPVGPIIDNKEVTFTYNSYDSQRLLELDAKTVSASVIGNFGENYHWIEIPLVKQKNNIWKLTRTMEPGEYYYSFIVRDSVSGVVPEKRNDPLNSSLQTDSLTGISRNPFTVAENVLTKIPVSGISLSKGPELDLTVGEQEFVAARISPSNATNKNVNWETSKSSVVSVVGGVLTAHSKGTAVITASSVDGGKMAMLTVHVHQQDNAVSFPRVGYKEFFSPRQGVSPTKPWKISFGQEPDMTTVNRDTVYVMNESGVKVPIGYQLLADTQTIEVRLLEGFKYERGATYYLFVEPTVKSRYSKAALKDPVQMKFQIQL</sequence>
<evidence type="ECO:0000256" key="2">
    <source>
        <dbReference type="ARBA" id="ARBA00022737"/>
    </source>
</evidence>
<dbReference type="Gene3D" id="2.60.40.1080">
    <property type="match status" value="1"/>
</dbReference>
<evidence type="ECO:0000256" key="1">
    <source>
        <dbReference type="ARBA" id="ARBA00022658"/>
    </source>
</evidence>
<feature type="signal peptide" evidence="3">
    <location>
        <begin position="1"/>
        <end position="31"/>
    </location>
</feature>
<dbReference type="InterPro" id="IPR009091">
    <property type="entry name" value="RCC1/BLIP-II"/>
</dbReference>
<accession>A0ABN4YY74</accession>
<dbReference type="SUPFAM" id="SSF50985">
    <property type="entry name" value="RCC1/BLIP-II"/>
    <property type="match status" value="1"/>
</dbReference>
<dbReference type="EMBL" id="CP015108">
    <property type="protein sequence ID" value="ARF14915.1"/>
    <property type="molecule type" value="Genomic_DNA"/>
</dbReference>
<dbReference type="Pfam" id="PF16561">
    <property type="entry name" value="AMPK1_CBM"/>
    <property type="match status" value="1"/>
</dbReference>
<evidence type="ECO:0000256" key="3">
    <source>
        <dbReference type="SAM" id="SignalP"/>
    </source>
</evidence>
<evidence type="ECO:0000313" key="6">
    <source>
        <dbReference type="Proteomes" id="UP000192486"/>
    </source>
</evidence>
<dbReference type="Gene3D" id="2.130.10.30">
    <property type="entry name" value="Regulator of chromosome condensation 1/beta-lactamase-inhibitor protein II"/>
    <property type="match status" value="2"/>
</dbReference>
<proteinExistence type="predicted"/>
<dbReference type="RefSeq" id="WP_051210439.1">
    <property type="nucleotide sequence ID" value="NZ_CP015108.1"/>
</dbReference>
<keyword evidence="2" id="KW-0677">Repeat</keyword>
<dbReference type="InterPro" id="IPR051553">
    <property type="entry name" value="Ran_GTPase-activating"/>
</dbReference>
<dbReference type="Pfam" id="PF02368">
    <property type="entry name" value="Big_2"/>
    <property type="match status" value="1"/>
</dbReference>
<dbReference type="SUPFAM" id="SSF49373">
    <property type="entry name" value="Invasin/intimin cell-adhesion fragments"/>
    <property type="match status" value="1"/>
</dbReference>
<dbReference type="PRINTS" id="PR00633">
    <property type="entry name" value="RCCNDNSATION"/>
</dbReference>
<dbReference type="Proteomes" id="UP000192486">
    <property type="component" value="Chromosome"/>
</dbReference>
<dbReference type="PANTHER" id="PTHR45982:SF1">
    <property type="entry name" value="REGULATOR OF CHROMOSOME CONDENSATION"/>
    <property type="match status" value="1"/>
</dbReference>
<dbReference type="CDD" id="cd02859">
    <property type="entry name" value="E_set_AMPKbeta_like_N"/>
    <property type="match status" value="1"/>
</dbReference>
<dbReference type="SUPFAM" id="SSF81296">
    <property type="entry name" value="E set domains"/>
    <property type="match status" value="2"/>
</dbReference>
<name>A0ABN4YY74_SPOUR</name>
<dbReference type="Gene3D" id="2.60.40.10">
    <property type="entry name" value="Immunoglobulins"/>
    <property type="match status" value="2"/>
</dbReference>
<keyword evidence="1" id="KW-0344">Guanine-nucleotide releasing factor</keyword>
<organism evidence="5 6">
    <name type="scientific">Sporosarcina ureae</name>
    <dbReference type="NCBI Taxonomy" id="1571"/>
    <lineage>
        <taxon>Bacteria</taxon>
        <taxon>Bacillati</taxon>
        <taxon>Bacillota</taxon>
        <taxon>Bacilli</taxon>
        <taxon>Bacillales</taxon>
        <taxon>Caryophanaceae</taxon>
        <taxon>Sporosarcina</taxon>
    </lineage>
</organism>
<dbReference type="InterPro" id="IPR000408">
    <property type="entry name" value="Reg_chr_condens"/>
</dbReference>
<protein>
    <recommendedName>
        <fullName evidence="4">BIG2 domain-containing protein</fullName>
    </recommendedName>
</protein>
<dbReference type="InterPro" id="IPR032640">
    <property type="entry name" value="AMPK1_CBM"/>
</dbReference>
<reference evidence="5 6" key="1">
    <citation type="submission" date="2016-04" db="EMBL/GenBank/DDBJ databases">
        <title>Comparative Genomics and Epigenetics of Sporosarcina ureae.</title>
        <authorList>
            <person name="Oliver A.S."/>
            <person name="Cooper K.K."/>
        </authorList>
    </citation>
    <scope>NUCLEOTIDE SEQUENCE [LARGE SCALE GENOMIC DNA]</scope>
    <source>
        <strain evidence="5 6">S204</strain>
    </source>
</reference>
<gene>
    <name evidence="5" type="ORF">SporoS204_12580</name>
</gene>
<dbReference type="InterPro" id="IPR008964">
    <property type="entry name" value="Invasin/intimin_cell_adhesion"/>
</dbReference>
<dbReference type="InterPro" id="IPR014756">
    <property type="entry name" value="Ig_E-set"/>
</dbReference>
<dbReference type="PANTHER" id="PTHR45982">
    <property type="entry name" value="REGULATOR OF CHROMOSOME CONDENSATION"/>
    <property type="match status" value="1"/>
</dbReference>
<feature type="domain" description="BIG2" evidence="4">
    <location>
        <begin position="609"/>
        <end position="686"/>
    </location>
</feature>
<feature type="chain" id="PRO_5047316983" description="BIG2 domain-containing protein" evidence="3">
    <location>
        <begin position="32"/>
        <end position="805"/>
    </location>
</feature>